<dbReference type="Pfam" id="PF13639">
    <property type="entry name" value="zf-RING_2"/>
    <property type="match status" value="1"/>
</dbReference>
<dbReference type="InterPro" id="IPR013083">
    <property type="entry name" value="Znf_RING/FYVE/PHD"/>
</dbReference>
<feature type="transmembrane region" description="Helical" evidence="5">
    <location>
        <begin position="61"/>
        <end position="84"/>
    </location>
</feature>
<dbReference type="GO" id="GO:0008270">
    <property type="term" value="F:zinc ion binding"/>
    <property type="evidence" value="ECO:0007669"/>
    <property type="project" value="UniProtKB-KW"/>
</dbReference>
<dbReference type="STRING" id="5875.Q4N7X3"/>
<feature type="domain" description="RING-type" evidence="6">
    <location>
        <begin position="240"/>
        <end position="280"/>
    </location>
</feature>
<dbReference type="KEGG" id="tpv:TP01_0697"/>
<dbReference type="PANTHER" id="PTHR45798:SF97">
    <property type="entry name" value="ALCOHOL-SENSITIVE RING FINGER PROTEIN 1"/>
    <property type="match status" value="1"/>
</dbReference>
<evidence type="ECO:0000256" key="4">
    <source>
        <dbReference type="PROSITE-ProRule" id="PRU00175"/>
    </source>
</evidence>
<keyword evidence="1" id="KW-0479">Metal-binding</keyword>
<proteinExistence type="predicted"/>
<feature type="transmembrane region" description="Helical" evidence="5">
    <location>
        <begin position="104"/>
        <end position="124"/>
    </location>
</feature>
<keyword evidence="2 4" id="KW-0863">Zinc-finger</keyword>
<dbReference type="OMA" id="IIYWNDC"/>
<dbReference type="CDD" id="cd16454">
    <property type="entry name" value="RING-H2_PA-TM-RING"/>
    <property type="match status" value="1"/>
</dbReference>
<reference evidence="7 8" key="1">
    <citation type="journal article" date="2005" name="Science">
        <title>Genome sequence of Theileria parva, a bovine pathogen that transforms lymphocytes.</title>
        <authorList>
            <person name="Gardner M.J."/>
            <person name="Bishop R."/>
            <person name="Shah T."/>
            <person name="de Villiers E.P."/>
            <person name="Carlton J.M."/>
            <person name="Hall N."/>
            <person name="Ren Q."/>
            <person name="Paulsen I.T."/>
            <person name="Pain A."/>
            <person name="Berriman M."/>
            <person name="Wilson R.J.M."/>
            <person name="Sato S."/>
            <person name="Ralph S.A."/>
            <person name="Mann D.J."/>
            <person name="Xiong Z."/>
            <person name="Shallom S.J."/>
            <person name="Weidman J."/>
            <person name="Jiang L."/>
            <person name="Lynn J."/>
            <person name="Weaver B."/>
            <person name="Shoaibi A."/>
            <person name="Domingo A.R."/>
            <person name="Wasawo D."/>
            <person name="Crabtree J."/>
            <person name="Wortman J.R."/>
            <person name="Haas B."/>
            <person name="Angiuoli S.V."/>
            <person name="Creasy T.H."/>
            <person name="Lu C."/>
            <person name="Suh B."/>
            <person name="Silva J.C."/>
            <person name="Utterback T.R."/>
            <person name="Feldblyum T.V."/>
            <person name="Pertea M."/>
            <person name="Allen J."/>
            <person name="Nierman W.C."/>
            <person name="Taracha E.L.N."/>
            <person name="Salzberg S.L."/>
            <person name="White O.R."/>
            <person name="Fitzhugh H.A."/>
            <person name="Morzaria S."/>
            <person name="Venter J.C."/>
            <person name="Fraser C.M."/>
            <person name="Nene V."/>
        </authorList>
    </citation>
    <scope>NUCLEOTIDE SEQUENCE [LARGE SCALE GENOMIC DNA]</scope>
    <source>
        <strain evidence="7 8">Muguga</strain>
    </source>
</reference>
<evidence type="ECO:0000259" key="6">
    <source>
        <dbReference type="PROSITE" id="PS50089"/>
    </source>
</evidence>
<dbReference type="GeneID" id="3502594"/>
<comment type="caution">
    <text evidence="7">The sequence shown here is derived from an EMBL/GenBank/DDBJ whole genome shotgun (WGS) entry which is preliminary data.</text>
</comment>
<dbReference type="PANTHER" id="PTHR45798">
    <property type="entry name" value="RING-H2 FINGER PROTEIN ATL61-RELATED-RELATED"/>
    <property type="match status" value="1"/>
</dbReference>
<keyword evidence="5" id="KW-0812">Transmembrane</keyword>
<dbReference type="Proteomes" id="UP000001949">
    <property type="component" value="Unassembled WGS sequence"/>
</dbReference>
<sequence length="285" mass="32959">MEGVDEGSLGSSLEVRNRVFGGVVEYFICLKKFRAADVTARQAPSDPLMELVLLSPRRSLIFIRFSILFSIFISVMLLLPDLIIAKFDQFSCQNCFKILNTWLYVYRMVLLMQFSFRVLFYCIFSQLTNQENQEIIYCTSVITQGRGWSYSRKLTSFSYFWYGAGMILHRVPNVCNKRWLYAFIFYVLSANVLRFAFTVVLYYYTFPPSHGTARKITGYTSIVLPKISYKNALHLKSTCCGICLDDFAAEDMLRVLHCSHGFHTKCIDLWLSRSVVCPLCMKTLI</sequence>
<keyword evidence="5" id="KW-1133">Transmembrane helix</keyword>
<dbReference type="SUPFAM" id="SSF57850">
    <property type="entry name" value="RING/U-box"/>
    <property type="match status" value="1"/>
</dbReference>
<dbReference type="SMART" id="SM00184">
    <property type="entry name" value="RING"/>
    <property type="match status" value="1"/>
</dbReference>
<dbReference type="InterPro" id="IPR052788">
    <property type="entry name" value="RING-type_E3_ligase_ATL"/>
</dbReference>
<organism evidence="7 8">
    <name type="scientific">Theileria parva</name>
    <name type="common">East coast fever infection agent</name>
    <dbReference type="NCBI Taxonomy" id="5875"/>
    <lineage>
        <taxon>Eukaryota</taxon>
        <taxon>Sar</taxon>
        <taxon>Alveolata</taxon>
        <taxon>Apicomplexa</taxon>
        <taxon>Aconoidasida</taxon>
        <taxon>Piroplasmida</taxon>
        <taxon>Theileriidae</taxon>
        <taxon>Theileria</taxon>
    </lineage>
</organism>
<dbReference type="InterPro" id="IPR001841">
    <property type="entry name" value="Znf_RING"/>
</dbReference>
<evidence type="ECO:0000256" key="2">
    <source>
        <dbReference type="ARBA" id="ARBA00022771"/>
    </source>
</evidence>
<keyword evidence="3" id="KW-0862">Zinc</keyword>
<name>Q4N7X3_THEPA</name>
<dbReference type="EMBL" id="AAGK01000001">
    <property type="protein sequence ID" value="EAN33935.1"/>
    <property type="molecule type" value="Genomic_DNA"/>
</dbReference>
<evidence type="ECO:0000313" key="7">
    <source>
        <dbReference type="EMBL" id="EAN33935.1"/>
    </source>
</evidence>
<evidence type="ECO:0000256" key="5">
    <source>
        <dbReference type="SAM" id="Phobius"/>
    </source>
</evidence>
<evidence type="ECO:0000256" key="1">
    <source>
        <dbReference type="ARBA" id="ARBA00022723"/>
    </source>
</evidence>
<dbReference type="AlphaFoldDB" id="Q4N7X3"/>
<dbReference type="VEuPathDB" id="PiroplasmaDB:TpMuguga_01g00697"/>
<protein>
    <recommendedName>
        <fullName evidence="6">RING-type domain-containing protein</fullName>
    </recommendedName>
</protein>
<dbReference type="PROSITE" id="PS50089">
    <property type="entry name" value="ZF_RING_2"/>
    <property type="match status" value="1"/>
</dbReference>
<dbReference type="InParanoid" id="Q4N7X3"/>
<keyword evidence="5" id="KW-0472">Membrane</keyword>
<keyword evidence="8" id="KW-1185">Reference proteome</keyword>
<evidence type="ECO:0000313" key="8">
    <source>
        <dbReference type="Proteomes" id="UP000001949"/>
    </source>
</evidence>
<dbReference type="eggNOG" id="KOG4628">
    <property type="taxonomic scope" value="Eukaryota"/>
</dbReference>
<dbReference type="RefSeq" id="XP_766218.1">
    <property type="nucleotide sequence ID" value="XM_761125.1"/>
</dbReference>
<dbReference type="Gene3D" id="3.30.40.10">
    <property type="entry name" value="Zinc/RING finger domain, C3HC4 (zinc finger)"/>
    <property type="match status" value="1"/>
</dbReference>
<gene>
    <name evidence="7" type="ordered locus">TP01_0697</name>
</gene>
<evidence type="ECO:0000256" key="3">
    <source>
        <dbReference type="ARBA" id="ARBA00022833"/>
    </source>
</evidence>
<accession>Q4N7X3</accession>
<feature type="transmembrane region" description="Helical" evidence="5">
    <location>
        <begin position="179"/>
        <end position="204"/>
    </location>
</feature>